<feature type="transmembrane region" description="Helical" evidence="12">
    <location>
        <begin position="831"/>
        <end position="851"/>
    </location>
</feature>
<dbReference type="NCBIfam" id="TIGR01494">
    <property type="entry name" value="ATPase_P-type"/>
    <property type="match status" value="2"/>
</dbReference>
<keyword evidence="8" id="KW-0813">Transport</keyword>
<comment type="caution">
    <text evidence="14">The sequence shown here is derived from an EMBL/GenBank/DDBJ whole genome shotgun (WGS) entry which is preliminary data.</text>
</comment>
<evidence type="ECO:0000313" key="15">
    <source>
        <dbReference type="Proteomes" id="UP001259832"/>
    </source>
</evidence>
<dbReference type="GO" id="GO:0016887">
    <property type="term" value="F:ATP hydrolysis activity"/>
    <property type="evidence" value="ECO:0007669"/>
    <property type="project" value="InterPro"/>
</dbReference>
<dbReference type="Gene3D" id="3.40.1110.10">
    <property type="entry name" value="Calcium-transporting ATPase, cytoplasmic domain N"/>
    <property type="match status" value="1"/>
</dbReference>
<reference evidence="14" key="1">
    <citation type="submission" date="2023-08" db="EMBL/GenBank/DDBJ databases">
        <title>Reference Genome Resource for the Citrus Pathogen Phytophthora citrophthora.</title>
        <authorList>
            <person name="Moller H."/>
            <person name="Coetzee B."/>
            <person name="Rose L.J."/>
            <person name="Van Niekerk J.M."/>
        </authorList>
    </citation>
    <scope>NUCLEOTIDE SEQUENCE</scope>
    <source>
        <strain evidence="14">STE-U-9442</strain>
    </source>
</reference>
<protein>
    <submittedName>
        <fullName evidence="14">Sodium/potassium-transporting ATPase subunit alpha</fullName>
    </submittedName>
</protein>
<proteinExistence type="inferred from homology"/>
<dbReference type="Gene3D" id="1.20.1110.10">
    <property type="entry name" value="Calcium-transporting ATPase, transmembrane domain"/>
    <property type="match status" value="2"/>
</dbReference>
<keyword evidence="8" id="KW-0406">Ion transport</keyword>
<feature type="transmembrane region" description="Helical" evidence="12">
    <location>
        <begin position="1259"/>
        <end position="1279"/>
    </location>
</feature>
<dbReference type="SUPFAM" id="SSF81653">
    <property type="entry name" value="Calcium ATPase, transduction domain A"/>
    <property type="match status" value="1"/>
</dbReference>
<dbReference type="GO" id="GO:0006883">
    <property type="term" value="P:intracellular sodium ion homeostasis"/>
    <property type="evidence" value="ECO:0007669"/>
    <property type="project" value="TreeGrafter"/>
</dbReference>
<dbReference type="FunFam" id="1.20.1110.10:FF:000087">
    <property type="entry name" value="Na+\K+ ATPase alpha subunit, putative"/>
    <property type="match status" value="1"/>
</dbReference>
<keyword evidence="3 12" id="KW-0812">Transmembrane</keyword>
<dbReference type="FunFam" id="3.40.50.1000:FF:000083">
    <property type="entry name" value="Sodium/potassium-transporting ATPase subunit alpha"/>
    <property type="match status" value="1"/>
</dbReference>
<dbReference type="Pfam" id="PF00690">
    <property type="entry name" value="Cation_ATPase_N"/>
    <property type="match status" value="1"/>
</dbReference>
<dbReference type="SFLD" id="SFLDG00002">
    <property type="entry name" value="C1.7:_P-type_atpase_like"/>
    <property type="match status" value="1"/>
</dbReference>
<dbReference type="EMBL" id="JASMQC010000033">
    <property type="protein sequence ID" value="KAK1931619.1"/>
    <property type="molecule type" value="Genomic_DNA"/>
</dbReference>
<evidence type="ECO:0000256" key="9">
    <source>
        <dbReference type="ARBA" id="ARBA00023136"/>
    </source>
</evidence>
<dbReference type="InterPro" id="IPR023298">
    <property type="entry name" value="ATPase_P-typ_TM_dom_sf"/>
</dbReference>
<keyword evidence="15" id="KW-1185">Reference proteome</keyword>
<dbReference type="InterPro" id="IPR059000">
    <property type="entry name" value="ATPase_P-type_domA"/>
</dbReference>
<evidence type="ECO:0000259" key="13">
    <source>
        <dbReference type="SMART" id="SM00831"/>
    </source>
</evidence>
<keyword evidence="5" id="KW-0067">ATP-binding</keyword>
<dbReference type="SFLD" id="SFLDS00003">
    <property type="entry name" value="Haloacid_Dehalogenase"/>
    <property type="match status" value="1"/>
</dbReference>
<feature type="transmembrane region" description="Helical" evidence="12">
    <location>
        <begin position="331"/>
        <end position="353"/>
    </location>
</feature>
<comment type="similarity">
    <text evidence="10">Belongs to the cation transport ATPase (P-type) (TC 3.A.3) family.</text>
</comment>
<dbReference type="InterPro" id="IPR001757">
    <property type="entry name" value="P_typ_ATPase"/>
</dbReference>
<dbReference type="PANTHER" id="PTHR43294:SF21">
    <property type="entry name" value="CATION TRANSPORTING ATPASE"/>
    <property type="match status" value="1"/>
</dbReference>
<feature type="transmembrane region" description="Helical" evidence="12">
    <location>
        <begin position="1218"/>
        <end position="1238"/>
    </location>
</feature>
<dbReference type="InterPro" id="IPR004014">
    <property type="entry name" value="ATPase_P-typ_cation-transptr_N"/>
</dbReference>
<evidence type="ECO:0000256" key="11">
    <source>
        <dbReference type="SAM" id="MobiDB-lite"/>
    </source>
</evidence>
<evidence type="ECO:0000256" key="12">
    <source>
        <dbReference type="SAM" id="Phobius"/>
    </source>
</evidence>
<name>A0AAD9G3T2_9STRA</name>
<evidence type="ECO:0000256" key="4">
    <source>
        <dbReference type="ARBA" id="ARBA00022741"/>
    </source>
</evidence>
<comment type="subcellular location">
    <subcellularLocation>
        <location evidence="1">Cell membrane</location>
        <topology evidence="1">Multi-pass membrane protein</topology>
    </subcellularLocation>
</comment>
<feature type="region of interest" description="Disordered" evidence="11">
    <location>
        <begin position="1"/>
        <end position="52"/>
    </location>
</feature>
<dbReference type="Gene3D" id="2.70.150.10">
    <property type="entry name" value="Calcium-transporting ATPase, cytoplasmic transduction domain A"/>
    <property type="match status" value="1"/>
</dbReference>
<dbReference type="GO" id="GO:0036376">
    <property type="term" value="P:sodium ion export across plasma membrane"/>
    <property type="evidence" value="ECO:0007669"/>
    <property type="project" value="TreeGrafter"/>
</dbReference>
<dbReference type="InterPro" id="IPR050510">
    <property type="entry name" value="Cation_transp_ATPase_P-type"/>
</dbReference>
<dbReference type="SUPFAM" id="SSF56784">
    <property type="entry name" value="HAD-like"/>
    <property type="match status" value="1"/>
</dbReference>
<dbReference type="Pfam" id="PF13246">
    <property type="entry name" value="Cation_ATPase"/>
    <property type="match status" value="1"/>
</dbReference>
<keyword evidence="4" id="KW-0547">Nucleotide-binding</keyword>
<feature type="transmembrane region" description="Helical" evidence="12">
    <location>
        <begin position="110"/>
        <end position="129"/>
    </location>
</feature>
<dbReference type="GO" id="GO:0005524">
    <property type="term" value="F:ATP binding"/>
    <property type="evidence" value="ECO:0007669"/>
    <property type="project" value="UniProtKB-KW"/>
</dbReference>
<evidence type="ECO:0000256" key="10">
    <source>
        <dbReference type="ARBA" id="ARBA00038148"/>
    </source>
</evidence>
<feature type="transmembrane region" description="Helical" evidence="12">
    <location>
        <begin position="1291"/>
        <end position="1307"/>
    </location>
</feature>
<accession>A0AAD9G3T2</accession>
<sequence length="1513" mass="165924">MPGSTSRDSHPRLSSADIVAVTTEMRLRQQGRKNRSAKGKDDSDDAKRELVMEEHKQSPAEIFAELGSDPVNGMTQHDVQGRLESEGLNRLTPPKQTPEIIKYIRELTGLFSLLLWVGGALCLIIYGLQGDQNNLYLGIVLFLVVVITGTFSYFQNAKSSNLMESFKQMMPTVTTVIREGKSQKIEASQLVRGDIILLKGGDKVPADIRVLECSDDLTVDNSCLTGEPEPLKRIPDCTDENPLETKNLCFFGTFIPQGSGKGVVVRVGDKTVMGRIAKLATTTGQSMTPIAREINHFVHIIAVVAVVIGVIFFIIGVFLKTDIVTNVVFMIGIIVANVPEGLLATVTVCLSLAANRMAHKSVLVKNLEGVETLGSTSCICSDKTGTLTQNVMTVAHVVYDNKIFDAECSITPIGNYELNSPSFKALQRCATLCNNAVFDEDSKYEKSVGPDGLAARGKRKPFKETVPMGNGATMEKVAWETIGDASESAMIKFCHDKKDIIEFREQNDKIKEVPFNSKNKYQLSLHKQENDDSKPILMVMKGAPERITARCGSVLIEGEEVPMTPERLAEVEAAQLALSKKGMRVLGFAQKILDPAIYPADYEFSTDNPNFPLGEKDVDYEATPKPDSKVEEPLCFIGLMALIDPPRPEVPIAVAKCKTAGIRVIMVTGDHPITAKAIAHKVGILWGPTCEDIEEENTERGFKEGDNGWIDPKTAPAIVVPGWTISLDTPVEEWDRILDHRQIVFARTSPQQKLIIVENCQRRKEIVAVTGDGVNDSPALKKADIGIAMGIMGSAVSKEAADMILLDDNFASIVCGVEEGRIIFDNLKKSIAYALAANIPELVPFLLYATVRLPLPLTTVLMLLICLGTDMIPSIAMAYETAENDIMLRAPRNAELEHLVTKKLVFFAYALVGIIEAGAGMFTFLAVMNDYGYAPRVLPNLGFYDRFGKQVLWCQTEGGRYCTAGGKYKTGGKLIPFGVTTNNGTGTPHCQEEYDDVIPTGGDIFDTHIFYDATGGGKVIDCQFPLQNLDTDSDKPTGYKRTDPTTYVDYTKTPVVSFQSMKAAFDLGYRPYYPMASRRSSFFDKEWFMYETTKTGPPGLVSSISLEIFSSFQPMSVWAITDSSKLGGDVSALGGARDAFGDANVPAVDINGTADATVKFKLSDSKSYKVGKSFEMILDSAGKKPCSGQQCLLKYDAGFTLRENNKAYVNIMSRMMQYSALSIAQTAYFVAVVEMQWANVMICKTRYLSIVSQGMFNSVLNFGLMFEFMLSAVIAYAGFTHTVLDTESIRLVHWFPALPFSLFLFMLDEGRKFLMRSTSRSVIRKDTGQMIRYPGWLELGAVASAGVHNSHQNFASILTSIAIRSSPDMASELRSASDLETPAEYGLTGDLVLGNTLQNDFVVAEQVLRLAVSKPRYSWAYNISSLTGLLDEGSPIGENYASIVQPRTRPVDIVVRYGDASTYTARPTALPAISIVQWRTATDSGDLSNLANAQINAIPLEVRIKKDKLISKN</sequence>
<dbReference type="PRINTS" id="PR00119">
    <property type="entry name" value="CATATPASE"/>
</dbReference>
<dbReference type="InterPro" id="IPR018303">
    <property type="entry name" value="ATPase_P-typ_P_site"/>
</dbReference>
<dbReference type="GO" id="GO:1902600">
    <property type="term" value="P:proton transmembrane transport"/>
    <property type="evidence" value="ECO:0007669"/>
    <property type="project" value="TreeGrafter"/>
</dbReference>
<organism evidence="14 15">
    <name type="scientific">Phytophthora citrophthora</name>
    <dbReference type="NCBI Taxonomy" id="4793"/>
    <lineage>
        <taxon>Eukaryota</taxon>
        <taxon>Sar</taxon>
        <taxon>Stramenopiles</taxon>
        <taxon>Oomycota</taxon>
        <taxon>Peronosporomycetes</taxon>
        <taxon>Peronosporales</taxon>
        <taxon>Peronosporaceae</taxon>
        <taxon>Phytophthora</taxon>
    </lineage>
</organism>
<dbReference type="PROSITE" id="PS00154">
    <property type="entry name" value="ATPASE_E1_E2"/>
    <property type="match status" value="1"/>
</dbReference>
<dbReference type="GO" id="GO:0005391">
    <property type="term" value="F:P-type sodium:potassium-exchanging transporter activity"/>
    <property type="evidence" value="ECO:0007669"/>
    <property type="project" value="TreeGrafter"/>
</dbReference>
<evidence type="ECO:0000256" key="1">
    <source>
        <dbReference type="ARBA" id="ARBA00004651"/>
    </source>
</evidence>
<dbReference type="GO" id="GO:0005886">
    <property type="term" value="C:plasma membrane"/>
    <property type="evidence" value="ECO:0007669"/>
    <property type="project" value="UniProtKB-SubCell"/>
</dbReference>
<feature type="compositionally biased region" description="Basic and acidic residues" evidence="11">
    <location>
        <begin position="38"/>
        <end position="52"/>
    </location>
</feature>
<dbReference type="Pfam" id="PF00122">
    <property type="entry name" value="E1-E2_ATPase"/>
    <property type="match status" value="1"/>
</dbReference>
<feature type="transmembrane region" description="Helical" evidence="12">
    <location>
        <begin position="297"/>
        <end position="319"/>
    </location>
</feature>
<dbReference type="FunFam" id="1.20.1110.10:FF:000095">
    <property type="entry name" value="Sodium/potassium-transporting ATPase subunit alpha-1"/>
    <property type="match status" value="1"/>
</dbReference>
<keyword evidence="7 12" id="KW-1133">Transmembrane helix</keyword>
<dbReference type="InterPro" id="IPR036412">
    <property type="entry name" value="HAD-like_sf"/>
</dbReference>
<dbReference type="Gene3D" id="3.40.50.1000">
    <property type="entry name" value="HAD superfamily/HAD-like"/>
    <property type="match status" value="1"/>
</dbReference>
<keyword evidence="9 12" id="KW-0472">Membrane</keyword>
<dbReference type="SFLD" id="SFLDF00027">
    <property type="entry name" value="p-type_atpase"/>
    <property type="match status" value="1"/>
</dbReference>
<dbReference type="GO" id="GO:0030007">
    <property type="term" value="P:intracellular potassium ion homeostasis"/>
    <property type="evidence" value="ECO:0007669"/>
    <property type="project" value="TreeGrafter"/>
</dbReference>
<feature type="transmembrane region" description="Helical" evidence="12">
    <location>
        <begin position="135"/>
        <end position="154"/>
    </location>
</feature>
<dbReference type="SMART" id="SM00831">
    <property type="entry name" value="Cation_ATPase_N"/>
    <property type="match status" value="1"/>
</dbReference>
<dbReference type="SUPFAM" id="SSF81665">
    <property type="entry name" value="Calcium ATPase, transmembrane domain M"/>
    <property type="match status" value="1"/>
</dbReference>
<evidence type="ECO:0000256" key="6">
    <source>
        <dbReference type="ARBA" id="ARBA00022967"/>
    </source>
</evidence>
<feature type="transmembrane region" description="Helical" evidence="12">
    <location>
        <begin position="857"/>
        <end position="879"/>
    </location>
</feature>
<dbReference type="Proteomes" id="UP001259832">
    <property type="component" value="Unassembled WGS sequence"/>
</dbReference>
<evidence type="ECO:0000256" key="3">
    <source>
        <dbReference type="ARBA" id="ARBA00022692"/>
    </source>
</evidence>
<evidence type="ECO:0000256" key="5">
    <source>
        <dbReference type="ARBA" id="ARBA00022840"/>
    </source>
</evidence>
<evidence type="ECO:0000256" key="7">
    <source>
        <dbReference type="ARBA" id="ARBA00022989"/>
    </source>
</evidence>
<keyword evidence="6" id="KW-1278">Translocase</keyword>
<gene>
    <name evidence="14" type="ORF">P3T76_012948</name>
</gene>
<dbReference type="InterPro" id="IPR023214">
    <property type="entry name" value="HAD_sf"/>
</dbReference>
<evidence type="ECO:0000256" key="8">
    <source>
        <dbReference type="ARBA" id="ARBA00023065"/>
    </source>
</evidence>
<dbReference type="PRINTS" id="PR00121">
    <property type="entry name" value="NAKATPASE"/>
</dbReference>
<evidence type="ECO:0000256" key="2">
    <source>
        <dbReference type="ARBA" id="ARBA00022475"/>
    </source>
</evidence>
<feature type="transmembrane region" description="Helical" evidence="12">
    <location>
        <begin position="904"/>
        <end position="928"/>
    </location>
</feature>
<dbReference type="PANTHER" id="PTHR43294">
    <property type="entry name" value="SODIUM/POTASSIUM-TRANSPORTING ATPASE SUBUNIT ALPHA"/>
    <property type="match status" value="1"/>
</dbReference>
<dbReference type="Pfam" id="PF00689">
    <property type="entry name" value="Cation_ATPase_C"/>
    <property type="match status" value="2"/>
</dbReference>
<feature type="domain" description="Cation-transporting P-type ATPase N-terminal" evidence="13">
    <location>
        <begin position="53"/>
        <end position="127"/>
    </location>
</feature>
<dbReference type="InterPro" id="IPR006068">
    <property type="entry name" value="ATPase_P-typ_cation-transptr_C"/>
</dbReference>
<dbReference type="InterPro" id="IPR044492">
    <property type="entry name" value="P_typ_ATPase_HD_dom"/>
</dbReference>
<dbReference type="InterPro" id="IPR023299">
    <property type="entry name" value="ATPase_P-typ_cyto_dom_N"/>
</dbReference>
<dbReference type="SUPFAM" id="SSF81660">
    <property type="entry name" value="Metal cation-transporting ATPase, ATP-binding domain N"/>
    <property type="match status" value="1"/>
</dbReference>
<dbReference type="GO" id="GO:1990573">
    <property type="term" value="P:potassium ion import across plasma membrane"/>
    <property type="evidence" value="ECO:0007669"/>
    <property type="project" value="TreeGrafter"/>
</dbReference>
<dbReference type="InterPro" id="IPR008250">
    <property type="entry name" value="ATPase_P-typ_transduc_dom_A_sf"/>
</dbReference>
<dbReference type="FunFam" id="2.70.150.10:FF:000003">
    <property type="entry name" value="Sodium/potassium-transporting ATPase subunit alpha"/>
    <property type="match status" value="1"/>
</dbReference>
<evidence type="ECO:0000313" key="14">
    <source>
        <dbReference type="EMBL" id="KAK1931619.1"/>
    </source>
</evidence>
<keyword evidence="2" id="KW-1003">Cell membrane</keyword>